<feature type="transmembrane region" description="Helical" evidence="1">
    <location>
        <begin position="76"/>
        <end position="98"/>
    </location>
</feature>
<keyword evidence="1" id="KW-0472">Membrane</keyword>
<feature type="transmembrane region" description="Helical" evidence="1">
    <location>
        <begin position="118"/>
        <end position="136"/>
    </location>
</feature>
<feature type="transmembrane region" description="Helical" evidence="1">
    <location>
        <begin position="180"/>
        <end position="202"/>
    </location>
</feature>
<name>A0ABN6EZA9_9BACT</name>
<dbReference type="SUPFAM" id="SSF103501">
    <property type="entry name" value="Respiratory nitrate reductase 1 gamma chain"/>
    <property type="match status" value="1"/>
</dbReference>
<dbReference type="RefSeq" id="WP_236891913.1">
    <property type="nucleotide sequence ID" value="NZ_AP024488.1"/>
</dbReference>
<evidence type="ECO:0008006" key="4">
    <source>
        <dbReference type="Google" id="ProtNLM"/>
    </source>
</evidence>
<dbReference type="NCBIfam" id="NF045716">
    <property type="entry name" value="sulf_resp_HmcE"/>
    <property type="match status" value="1"/>
</dbReference>
<dbReference type="InterPro" id="IPR036197">
    <property type="entry name" value="NarG-like_sf"/>
</dbReference>
<evidence type="ECO:0000256" key="1">
    <source>
        <dbReference type="SAM" id="Phobius"/>
    </source>
</evidence>
<gene>
    <name evidence="2" type="ORF">DSLASN_12650</name>
</gene>
<keyword evidence="1" id="KW-0812">Transmembrane</keyword>
<keyword evidence="1" id="KW-1133">Transmembrane helix</keyword>
<organism evidence="2 3">
    <name type="scientific">Desulfoluna limicola</name>
    <dbReference type="NCBI Taxonomy" id="2810562"/>
    <lineage>
        <taxon>Bacteria</taxon>
        <taxon>Pseudomonadati</taxon>
        <taxon>Thermodesulfobacteriota</taxon>
        <taxon>Desulfobacteria</taxon>
        <taxon>Desulfobacterales</taxon>
        <taxon>Desulfolunaceae</taxon>
        <taxon>Desulfoluna</taxon>
    </lineage>
</organism>
<accession>A0ABN6EZA9</accession>
<sequence length="226" mass="25090">MYQFITGPLLWFSFAVFFIGCIAHVVVYFRGLDTSLDRVTYKVNTGYGVKGAIRSVFSWLTPFGTRSWRTKPIYTILFYLFHVGALAAPMFLSAHSIIINERWGISVPAMPDTLADALTVGVIIAALGIFIRRMALPEVRIITTRKDIGALLISVAPFVTGFIAYHQIGDGTFWTMAHILAGELLLVAVPFTKLSHIVLFFCSRIQIGMDFGIKRGGMKATSGFPW</sequence>
<evidence type="ECO:0000313" key="2">
    <source>
        <dbReference type="EMBL" id="BCS95633.1"/>
    </source>
</evidence>
<dbReference type="EMBL" id="AP024488">
    <property type="protein sequence ID" value="BCS95633.1"/>
    <property type="molecule type" value="Genomic_DNA"/>
</dbReference>
<evidence type="ECO:0000313" key="3">
    <source>
        <dbReference type="Proteomes" id="UP001320148"/>
    </source>
</evidence>
<dbReference type="InterPro" id="IPR054903">
    <property type="entry name" value="sulf_resp_HmcE"/>
</dbReference>
<protein>
    <recommendedName>
        <fullName evidence="4">Hmc operon protein 5</fullName>
    </recommendedName>
</protein>
<dbReference type="Gene3D" id="1.20.950.20">
    <property type="entry name" value="Transmembrane di-heme cytochromes, Chain C"/>
    <property type="match status" value="1"/>
</dbReference>
<feature type="transmembrane region" description="Helical" evidence="1">
    <location>
        <begin position="148"/>
        <end position="168"/>
    </location>
</feature>
<proteinExistence type="predicted"/>
<dbReference type="Proteomes" id="UP001320148">
    <property type="component" value="Chromosome"/>
</dbReference>
<feature type="transmembrane region" description="Helical" evidence="1">
    <location>
        <begin position="6"/>
        <end position="29"/>
    </location>
</feature>
<keyword evidence="3" id="KW-1185">Reference proteome</keyword>
<reference evidence="2 3" key="1">
    <citation type="submission" date="2021-02" db="EMBL/GenBank/DDBJ databases">
        <title>Complete genome of Desulfoluna sp. strain ASN36.</title>
        <authorList>
            <person name="Takahashi A."/>
            <person name="Kojima H."/>
            <person name="Fukui M."/>
        </authorList>
    </citation>
    <scope>NUCLEOTIDE SEQUENCE [LARGE SCALE GENOMIC DNA]</scope>
    <source>
        <strain evidence="2 3">ASN36</strain>
    </source>
</reference>